<evidence type="ECO:0000313" key="8">
    <source>
        <dbReference type="Proteomes" id="UP001279734"/>
    </source>
</evidence>
<comment type="caution">
    <text evidence="7">The sequence shown here is derived from an EMBL/GenBank/DDBJ whole genome shotgun (WGS) entry which is preliminary data.</text>
</comment>
<evidence type="ECO:0000256" key="5">
    <source>
        <dbReference type="SAM" id="SignalP"/>
    </source>
</evidence>
<dbReference type="PANTHER" id="PTHR34836">
    <property type="entry name" value="OS06G0188250 PROTEIN"/>
    <property type="match status" value="1"/>
</dbReference>
<evidence type="ECO:0000256" key="4">
    <source>
        <dbReference type="ARBA" id="ARBA00023136"/>
    </source>
</evidence>
<sequence>MAAGVKNSRPMLWPLYFALLISFYLFSLETAPAGAEDDGNGITVASIGAIVDENTRIGKEQTIAMKIQLLSWLKRRRGSNRRHGEMARSSVSSSSWKPTSTASSLSCSCTKQAAMDASTVAIVNTNGYQSQPTAILQDVGSEIEYRLALPPVASMPNPKEIVLDELVKLLSTQEAKSTGLIGRDTAWIVTDSISSLFDSVNSTVKSSMGGVLGVKTHYSETGREFNDFYFQFWEEYRAEFPQELYPQPSIHAARAYDAVTAITNAMEQLGNYNVVSSRELLQGILSSNFQGLSGEISFERGELFD</sequence>
<proteinExistence type="predicted"/>
<dbReference type="GO" id="GO:0016020">
    <property type="term" value="C:membrane"/>
    <property type="evidence" value="ECO:0007669"/>
    <property type="project" value="UniProtKB-SubCell"/>
</dbReference>
<keyword evidence="8" id="KW-1185">Reference proteome</keyword>
<comment type="subcellular location">
    <subcellularLocation>
        <location evidence="1">Membrane</location>
    </subcellularLocation>
</comment>
<feature type="domain" description="Receptor ligand binding region" evidence="6">
    <location>
        <begin position="173"/>
        <end position="301"/>
    </location>
</feature>
<accession>A0AAD3Y7P8</accession>
<keyword evidence="4" id="KW-0472">Membrane</keyword>
<keyword evidence="2" id="KW-0812">Transmembrane</keyword>
<dbReference type="Proteomes" id="UP001279734">
    <property type="component" value="Unassembled WGS sequence"/>
</dbReference>
<dbReference type="AlphaFoldDB" id="A0AAD3Y7P8"/>
<reference evidence="7" key="1">
    <citation type="submission" date="2023-05" db="EMBL/GenBank/DDBJ databases">
        <title>Nepenthes gracilis genome sequencing.</title>
        <authorList>
            <person name="Fukushima K."/>
        </authorList>
    </citation>
    <scope>NUCLEOTIDE SEQUENCE</scope>
    <source>
        <strain evidence="7">SING2019-196</strain>
    </source>
</reference>
<keyword evidence="3" id="KW-1133">Transmembrane helix</keyword>
<dbReference type="PANTHER" id="PTHR34836:SF1">
    <property type="entry name" value="OS09G0428600 PROTEIN"/>
    <property type="match status" value="1"/>
</dbReference>
<evidence type="ECO:0000259" key="6">
    <source>
        <dbReference type="Pfam" id="PF01094"/>
    </source>
</evidence>
<dbReference type="InterPro" id="IPR001828">
    <property type="entry name" value="ANF_lig-bd_rcpt"/>
</dbReference>
<dbReference type="EMBL" id="BSYO01000038">
    <property type="protein sequence ID" value="GMH30359.1"/>
    <property type="molecule type" value="Genomic_DNA"/>
</dbReference>
<dbReference type="Pfam" id="PF01094">
    <property type="entry name" value="ANF_receptor"/>
    <property type="match status" value="1"/>
</dbReference>
<evidence type="ECO:0000313" key="7">
    <source>
        <dbReference type="EMBL" id="GMH30359.1"/>
    </source>
</evidence>
<name>A0AAD3Y7P8_NEPGR</name>
<evidence type="ECO:0000256" key="2">
    <source>
        <dbReference type="ARBA" id="ARBA00022692"/>
    </source>
</evidence>
<dbReference type="SUPFAM" id="SSF53822">
    <property type="entry name" value="Periplasmic binding protein-like I"/>
    <property type="match status" value="1"/>
</dbReference>
<dbReference type="InterPro" id="IPR028082">
    <property type="entry name" value="Peripla_BP_I"/>
</dbReference>
<dbReference type="Gene3D" id="3.40.50.2300">
    <property type="match status" value="1"/>
</dbReference>
<gene>
    <name evidence="7" type="ORF">Nepgr_032202</name>
</gene>
<organism evidence="7 8">
    <name type="scientific">Nepenthes gracilis</name>
    <name type="common">Slender pitcher plant</name>
    <dbReference type="NCBI Taxonomy" id="150966"/>
    <lineage>
        <taxon>Eukaryota</taxon>
        <taxon>Viridiplantae</taxon>
        <taxon>Streptophyta</taxon>
        <taxon>Embryophyta</taxon>
        <taxon>Tracheophyta</taxon>
        <taxon>Spermatophyta</taxon>
        <taxon>Magnoliopsida</taxon>
        <taxon>eudicotyledons</taxon>
        <taxon>Gunneridae</taxon>
        <taxon>Pentapetalae</taxon>
        <taxon>Caryophyllales</taxon>
        <taxon>Nepenthaceae</taxon>
        <taxon>Nepenthes</taxon>
    </lineage>
</organism>
<evidence type="ECO:0000256" key="1">
    <source>
        <dbReference type="ARBA" id="ARBA00004370"/>
    </source>
</evidence>
<protein>
    <recommendedName>
        <fullName evidence="6">Receptor ligand binding region domain-containing protein</fullName>
    </recommendedName>
</protein>
<keyword evidence="5" id="KW-0732">Signal</keyword>
<feature type="chain" id="PRO_5041946923" description="Receptor ligand binding region domain-containing protein" evidence="5">
    <location>
        <begin position="36"/>
        <end position="305"/>
    </location>
</feature>
<evidence type="ECO:0000256" key="3">
    <source>
        <dbReference type="ARBA" id="ARBA00022989"/>
    </source>
</evidence>
<dbReference type="InterPro" id="IPR015683">
    <property type="entry name" value="Ionotropic_Glu_rcpt"/>
</dbReference>
<feature type="signal peptide" evidence="5">
    <location>
        <begin position="1"/>
        <end position="35"/>
    </location>
</feature>